<evidence type="ECO:0000256" key="1">
    <source>
        <dbReference type="ARBA" id="ARBA00004651"/>
    </source>
</evidence>
<dbReference type="HAMAP" id="MF_01916">
    <property type="entry name" value="Cardiolipin_synth_Cls"/>
    <property type="match status" value="1"/>
</dbReference>
<dbReference type="AlphaFoldDB" id="A0A5C6V0P2"/>
<protein>
    <recommendedName>
        <fullName evidence="12 13">Cardiolipin synthase</fullName>
        <shortName evidence="12">CL synthase</shortName>
        <ecNumber evidence="12 13">2.7.8.-</ecNumber>
    </recommendedName>
</protein>
<keyword evidence="5 12" id="KW-0812">Transmembrane</keyword>
<keyword evidence="10 12" id="KW-0594">Phospholipid biosynthesis</keyword>
<evidence type="ECO:0000256" key="10">
    <source>
        <dbReference type="ARBA" id="ARBA00023209"/>
    </source>
</evidence>
<feature type="domain" description="PLD phosphodiesterase" evidence="14">
    <location>
        <begin position="414"/>
        <end position="441"/>
    </location>
</feature>
<dbReference type="GO" id="GO:0005886">
    <property type="term" value="C:plasma membrane"/>
    <property type="evidence" value="ECO:0007669"/>
    <property type="project" value="UniProtKB-SubCell"/>
</dbReference>
<dbReference type="SUPFAM" id="SSF56024">
    <property type="entry name" value="Phospholipase D/nuclease"/>
    <property type="match status" value="2"/>
</dbReference>
<evidence type="ECO:0000256" key="7">
    <source>
        <dbReference type="ARBA" id="ARBA00022989"/>
    </source>
</evidence>
<feature type="active site" evidence="12">
    <location>
        <position position="248"/>
    </location>
</feature>
<feature type="active site" evidence="12">
    <location>
        <position position="241"/>
    </location>
</feature>
<comment type="caution">
    <text evidence="15">The sequence shown here is derived from an EMBL/GenBank/DDBJ whole genome shotgun (WGS) entry which is preliminary data.</text>
</comment>
<evidence type="ECO:0000256" key="6">
    <source>
        <dbReference type="ARBA" id="ARBA00022737"/>
    </source>
</evidence>
<sequence>MKNTRQIMLLFLLSVTFSIAVFLNTTNAIMILSIITYLVTLFSIIFVMMLENRSPHKSLLWIYALIFFPIIGYIFFIFSGQLEVKGHLFRNKRKYDSELLKNKKTFQESSNFKNLSVTQQSLANLVEKYSDNQVSFYSHTSVLKNGDATFTSIKQSIKKAKEYIHLEYYTFKSDKIGQEIIDLLCEKANEDVEIRLIYDAVGSLSLSNKAIKQMKNAGIKVHCFLPLKHGFYNQKVNFRNHRKIIVIDGKVGFVGGLNIGDEYLGRNKRYGFWRDTHLKVEGEAIITLQEIFLLDWAYVSGERLIDEKYFKVKLINDQLGGTQIISSGPDSSLQGIMSDIYYELLASAKKSIYIATPYFVPNKAIRTVLSMAAKKGIEIKIIVPEKNDGYLTQYATRSYFSEMLENDIEVYMYTKGFLHEKVIIIDEKFASVGTANLDLRSLHLNFEVNAILYETESIQDLVKHYQEDIQESTKVNKSTYKNRGLTVRTKESFARLFSPVL</sequence>
<evidence type="ECO:0000313" key="15">
    <source>
        <dbReference type="EMBL" id="TXC78749.1"/>
    </source>
</evidence>
<keyword evidence="9 12" id="KW-0472">Membrane</keyword>
<reference evidence="15 16" key="1">
    <citation type="journal article" date="2005" name="Int. J. Syst. Evol. Microbiol.">
        <title>Bacillus litoralis sp. nov., isolated from a tidal flat of the Yellow Sea in Korea.</title>
        <authorList>
            <person name="Yoon J.H."/>
            <person name="Oh T.K."/>
        </authorList>
    </citation>
    <scope>NUCLEOTIDE SEQUENCE [LARGE SCALE GENOMIC DNA]</scope>
    <source>
        <strain evidence="15 16">SW-211</strain>
    </source>
</reference>
<dbReference type="InterPro" id="IPR030874">
    <property type="entry name" value="Cardiolipin_synth_Firmi"/>
</dbReference>
<dbReference type="FunFam" id="3.30.870.10:FF:000014">
    <property type="entry name" value="Cardiolipin synthase"/>
    <property type="match status" value="1"/>
</dbReference>
<dbReference type="GO" id="GO:0008808">
    <property type="term" value="F:cardiolipin synthase activity"/>
    <property type="evidence" value="ECO:0007669"/>
    <property type="project" value="UniProtKB-UniRule"/>
</dbReference>
<evidence type="ECO:0000256" key="13">
    <source>
        <dbReference type="NCBIfam" id="TIGR04265"/>
    </source>
</evidence>
<comment type="function">
    <text evidence="12">Catalyzes the reversible phosphatidyl group transfer from one phosphatidylglycerol molecule to another to form cardiolipin (CL) (diphosphatidylglycerol) and glycerol.</text>
</comment>
<keyword evidence="6" id="KW-0677">Repeat</keyword>
<feature type="transmembrane region" description="Helical" evidence="12">
    <location>
        <begin position="29"/>
        <end position="48"/>
    </location>
</feature>
<evidence type="ECO:0000256" key="4">
    <source>
        <dbReference type="ARBA" id="ARBA00022679"/>
    </source>
</evidence>
<dbReference type="PANTHER" id="PTHR21248">
    <property type="entry name" value="CARDIOLIPIN SYNTHASE"/>
    <property type="match status" value="1"/>
</dbReference>
<dbReference type="Pfam" id="PF13396">
    <property type="entry name" value="PLDc_N"/>
    <property type="match status" value="1"/>
</dbReference>
<evidence type="ECO:0000313" key="16">
    <source>
        <dbReference type="Proteomes" id="UP000321363"/>
    </source>
</evidence>
<feature type="transmembrane region" description="Helical" evidence="12">
    <location>
        <begin position="60"/>
        <end position="78"/>
    </location>
</feature>
<evidence type="ECO:0000256" key="3">
    <source>
        <dbReference type="ARBA" id="ARBA00022516"/>
    </source>
</evidence>
<dbReference type="EMBL" id="VOQF01000030">
    <property type="protein sequence ID" value="TXC78749.1"/>
    <property type="molecule type" value="Genomic_DNA"/>
</dbReference>
<dbReference type="Proteomes" id="UP000321363">
    <property type="component" value="Unassembled WGS sequence"/>
</dbReference>
<keyword evidence="7 12" id="KW-1133">Transmembrane helix</keyword>
<dbReference type="SMART" id="SM00155">
    <property type="entry name" value="PLDc"/>
    <property type="match status" value="2"/>
</dbReference>
<feature type="transmembrane region" description="Helical" evidence="12">
    <location>
        <begin position="7"/>
        <end position="23"/>
    </location>
</feature>
<keyword evidence="3 12" id="KW-0444">Lipid biosynthesis</keyword>
<evidence type="ECO:0000256" key="8">
    <source>
        <dbReference type="ARBA" id="ARBA00023098"/>
    </source>
</evidence>
<dbReference type="CDD" id="cd09110">
    <property type="entry name" value="PLDc_CLS_1"/>
    <property type="match status" value="1"/>
</dbReference>
<dbReference type="InterPro" id="IPR001736">
    <property type="entry name" value="PLipase_D/transphosphatidylase"/>
</dbReference>
<dbReference type="PANTHER" id="PTHR21248:SF20">
    <property type="entry name" value="CARDIOLIPIN SYNTHASE YWIE-RELATED"/>
    <property type="match status" value="1"/>
</dbReference>
<dbReference type="NCBIfam" id="TIGR04265">
    <property type="entry name" value="bac_cardiolipin"/>
    <property type="match status" value="1"/>
</dbReference>
<feature type="active site" evidence="12">
    <location>
        <position position="419"/>
    </location>
</feature>
<keyword evidence="2 12" id="KW-1003">Cell membrane</keyword>
<dbReference type="InterPro" id="IPR025202">
    <property type="entry name" value="PLD-like_dom"/>
</dbReference>
<evidence type="ECO:0000256" key="5">
    <source>
        <dbReference type="ARBA" id="ARBA00022692"/>
    </source>
</evidence>
<dbReference type="OrthoDB" id="9762009at2"/>
<dbReference type="GO" id="GO:0032049">
    <property type="term" value="P:cardiolipin biosynthetic process"/>
    <property type="evidence" value="ECO:0007669"/>
    <property type="project" value="UniProtKB-UniRule"/>
</dbReference>
<dbReference type="EC" id="2.7.8.-" evidence="12 13"/>
<dbReference type="CDD" id="cd09112">
    <property type="entry name" value="PLDc_CLS_2"/>
    <property type="match status" value="1"/>
</dbReference>
<feature type="active site" evidence="12">
    <location>
        <position position="421"/>
    </location>
</feature>
<proteinExistence type="inferred from homology"/>
<evidence type="ECO:0000259" key="14">
    <source>
        <dbReference type="PROSITE" id="PS50035"/>
    </source>
</evidence>
<dbReference type="RefSeq" id="WP_146950853.1">
    <property type="nucleotide sequence ID" value="NZ_VOQF01000030.1"/>
</dbReference>
<keyword evidence="8 12" id="KW-0443">Lipid metabolism</keyword>
<evidence type="ECO:0000256" key="9">
    <source>
        <dbReference type="ARBA" id="ARBA00023136"/>
    </source>
</evidence>
<feature type="active site" evidence="12">
    <location>
        <position position="243"/>
    </location>
</feature>
<keyword evidence="11 12" id="KW-1208">Phospholipid metabolism</keyword>
<feature type="domain" description="PLD phosphodiesterase" evidence="14">
    <location>
        <begin position="236"/>
        <end position="263"/>
    </location>
</feature>
<comment type="subcellular location">
    <subcellularLocation>
        <location evidence="1 12">Cell membrane</location>
        <topology evidence="1 12">Multi-pass membrane protein</topology>
    </subcellularLocation>
</comment>
<name>A0A5C6V0P2_9BACI</name>
<dbReference type="PROSITE" id="PS50035">
    <property type="entry name" value="PLD"/>
    <property type="match status" value="2"/>
</dbReference>
<evidence type="ECO:0000256" key="11">
    <source>
        <dbReference type="ARBA" id="ARBA00023264"/>
    </source>
</evidence>
<organism evidence="15 16">
    <name type="scientific">Metabacillus litoralis</name>
    <dbReference type="NCBI Taxonomy" id="152268"/>
    <lineage>
        <taxon>Bacteria</taxon>
        <taxon>Bacillati</taxon>
        <taxon>Bacillota</taxon>
        <taxon>Bacilli</taxon>
        <taxon>Bacillales</taxon>
        <taxon>Bacillaceae</taxon>
        <taxon>Metabacillus</taxon>
    </lineage>
</organism>
<comment type="similarity">
    <text evidence="12">Belongs to the phospholipase D family. Cardiolipin synthase subfamily.</text>
</comment>
<evidence type="ECO:0000256" key="12">
    <source>
        <dbReference type="HAMAP-Rule" id="MF_01916"/>
    </source>
</evidence>
<dbReference type="Pfam" id="PF13091">
    <property type="entry name" value="PLDc_2"/>
    <property type="match status" value="2"/>
</dbReference>
<evidence type="ECO:0000256" key="2">
    <source>
        <dbReference type="ARBA" id="ARBA00022475"/>
    </source>
</evidence>
<dbReference type="Gene3D" id="3.30.870.10">
    <property type="entry name" value="Endonuclease Chain A"/>
    <property type="match status" value="2"/>
</dbReference>
<gene>
    <name evidence="15" type="primary">cls</name>
    <name evidence="15" type="ORF">FS935_22485</name>
</gene>
<accession>A0A5C6V0P2</accession>
<keyword evidence="16" id="KW-1185">Reference proteome</keyword>
<feature type="active site" evidence="12">
    <location>
        <position position="426"/>
    </location>
</feature>
<dbReference type="InterPro" id="IPR022924">
    <property type="entry name" value="Cardiolipin_synthase"/>
</dbReference>
<comment type="catalytic activity">
    <reaction evidence="12">
        <text>2 a 1,2-diacyl-sn-glycero-3-phospho-(1'-sn-glycerol) = a cardiolipin + glycerol</text>
        <dbReference type="Rhea" id="RHEA:31451"/>
        <dbReference type="ChEBI" id="CHEBI:17754"/>
        <dbReference type="ChEBI" id="CHEBI:62237"/>
        <dbReference type="ChEBI" id="CHEBI:64716"/>
    </reaction>
</comment>
<keyword evidence="4 12" id="KW-0808">Transferase</keyword>
<dbReference type="InterPro" id="IPR027379">
    <property type="entry name" value="CLS_N"/>
</dbReference>